<reference evidence="1 2" key="1">
    <citation type="submission" date="2022-06" db="EMBL/GenBank/DDBJ databases">
        <title>Draft genome sequence of type strain Streptomyces rubrisoli DSM 42083.</title>
        <authorList>
            <person name="Duangmal K."/>
            <person name="Klaysubun C."/>
        </authorList>
    </citation>
    <scope>NUCLEOTIDE SEQUENCE [LARGE SCALE GENOMIC DNA]</scope>
    <source>
        <strain evidence="1 2">DSM 42083</strain>
    </source>
</reference>
<evidence type="ECO:0000313" key="1">
    <source>
        <dbReference type="EMBL" id="MCQ4041445.1"/>
    </source>
</evidence>
<sequence>MWLVAQFPAPPWGATASGSCEAGGVRGAWAGNGYGGREDEFRLSAWGDITMVHRHDGVRFQEV</sequence>
<gene>
    <name evidence="1" type="ORF">NON19_05245</name>
</gene>
<keyword evidence="2" id="KW-1185">Reference proteome</keyword>
<evidence type="ECO:0000313" key="2">
    <source>
        <dbReference type="Proteomes" id="UP001206206"/>
    </source>
</evidence>
<proteinExistence type="predicted"/>
<comment type="caution">
    <text evidence="1">The sequence shown here is derived from an EMBL/GenBank/DDBJ whole genome shotgun (WGS) entry which is preliminary data.</text>
</comment>
<organism evidence="1 2">
    <name type="scientific">Streptantibioticus rubrisoli</name>
    <dbReference type="NCBI Taxonomy" id="1387313"/>
    <lineage>
        <taxon>Bacteria</taxon>
        <taxon>Bacillati</taxon>
        <taxon>Actinomycetota</taxon>
        <taxon>Actinomycetes</taxon>
        <taxon>Kitasatosporales</taxon>
        <taxon>Streptomycetaceae</taxon>
        <taxon>Streptantibioticus</taxon>
    </lineage>
</organism>
<name>A0ABT1PAV5_9ACTN</name>
<accession>A0ABT1PAV5</accession>
<dbReference type="RefSeq" id="WP_255925433.1">
    <property type="nucleotide sequence ID" value="NZ_JANFNH010000003.1"/>
</dbReference>
<dbReference type="Proteomes" id="UP001206206">
    <property type="component" value="Unassembled WGS sequence"/>
</dbReference>
<protein>
    <submittedName>
        <fullName evidence="1">Uncharacterized protein</fullName>
    </submittedName>
</protein>
<dbReference type="EMBL" id="JANFNH010000003">
    <property type="protein sequence ID" value="MCQ4041445.1"/>
    <property type="molecule type" value="Genomic_DNA"/>
</dbReference>